<evidence type="ECO:0000313" key="1">
    <source>
        <dbReference type="EMBL" id="AGP37226.1"/>
    </source>
</evidence>
<dbReference type="EMBL" id="CP003969">
    <property type="protein sequence ID" value="AGP37226.1"/>
    <property type="molecule type" value="Genomic_DNA"/>
</dbReference>
<name>S4XXY6_SORCE</name>
<gene>
    <name evidence="1" type="ORF">SCE1572_23735</name>
</gene>
<evidence type="ECO:0000313" key="2">
    <source>
        <dbReference type="Proteomes" id="UP000014803"/>
    </source>
</evidence>
<dbReference type="HOGENOM" id="CLU_3391392_0_0_7"/>
<proteinExistence type="predicted"/>
<dbReference type="AlphaFoldDB" id="S4XXY6"/>
<organism evidence="1 2">
    <name type="scientific">Sorangium cellulosum So0157-2</name>
    <dbReference type="NCBI Taxonomy" id="1254432"/>
    <lineage>
        <taxon>Bacteria</taxon>
        <taxon>Pseudomonadati</taxon>
        <taxon>Myxococcota</taxon>
        <taxon>Polyangia</taxon>
        <taxon>Polyangiales</taxon>
        <taxon>Polyangiaceae</taxon>
        <taxon>Sorangium</taxon>
    </lineage>
</organism>
<dbReference type="Proteomes" id="UP000014803">
    <property type="component" value="Chromosome"/>
</dbReference>
<accession>S4XXY6</accession>
<dbReference type="KEGG" id="scu:SCE1572_23735"/>
<sequence length="32" mass="3129">MRDAWCASAGGWQAGAGLVVELPGSPLGGDAE</sequence>
<protein>
    <submittedName>
        <fullName evidence="1">Uncharacterized protein</fullName>
    </submittedName>
</protein>
<reference evidence="1 2" key="1">
    <citation type="journal article" date="2013" name="Sci. Rep.">
        <title>Extraordinary expansion of a Sorangium cellulosum genome from an alkaline milieu.</title>
        <authorList>
            <person name="Han K."/>
            <person name="Li Z.F."/>
            <person name="Peng R."/>
            <person name="Zhu L.P."/>
            <person name="Zhou T."/>
            <person name="Wang L.G."/>
            <person name="Li S.G."/>
            <person name="Zhang X.B."/>
            <person name="Hu W."/>
            <person name="Wu Z.H."/>
            <person name="Qin N."/>
            <person name="Li Y.Z."/>
        </authorList>
    </citation>
    <scope>NUCLEOTIDE SEQUENCE [LARGE SCALE GENOMIC DNA]</scope>
    <source>
        <strain evidence="1 2">So0157-2</strain>
    </source>
</reference>